<keyword evidence="6" id="KW-1185">Reference proteome</keyword>
<protein>
    <submittedName>
        <fullName evidence="5">LCP family protein</fullName>
    </submittedName>
</protein>
<comment type="similarity">
    <text evidence="1">Belongs to the LytR/CpsA/Psr (LCP) family.</text>
</comment>
<feature type="transmembrane region" description="Helical" evidence="3">
    <location>
        <begin position="39"/>
        <end position="63"/>
    </location>
</feature>
<comment type="caution">
    <text evidence="5">The sequence shown here is derived from an EMBL/GenBank/DDBJ whole genome shotgun (WGS) entry which is preliminary data.</text>
</comment>
<sequence length="364" mass="38665">MSAPDGIGELLVAADPAGSESPPADPRHRPPRRGRRRKGFVAAVVAGALVLVCASGAMAYFSYRISLDEKIERIEDPFADLDPADRPDPAPVEGAAAPVNILALGSDSRISAGDPNAWEFGAQRTDAILLLHLSADRKSAAVISIPRDSWVNIPGYGEAKINAAFSYGGPSLMIQTVEDLTGVRIDHFAVSDFESFTTLTDTLGGVEITVPDGAGGSVRQAMTGDEALEFTRERYALANGDFGRVQRQQAWMRAIAAKATEDRGDLLKMSRFLEAAVGSVAVDEGFTMDKMLELAVSAKDLSTGDIAFMTVPYAGTGRSEDGQSIVLLDRAGFDPLMQAVAKDELPAFLAAHPDAMDQLPDVVE</sequence>
<gene>
    <name evidence="5" type="ORF">ACFS27_24900</name>
</gene>
<dbReference type="InterPro" id="IPR004474">
    <property type="entry name" value="LytR_CpsA_psr"/>
</dbReference>
<dbReference type="PANTHER" id="PTHR33392">
    <property type="entry name" value="POLYISOPRENYL-TEICHOIC ACID--PEPTIDOGLYCAN TEICHOIC ACID TRANSFERASE TAGU"/>
    <property type="match status" value="1"/>
</dbReference>
<keyword evidence="3" id="KW-0812">Transmembrane</keyword>
<evidence type="ECO:0000313" key="6">
    <source>
        <dbReference type="Proteomes" id="UP001597479"/>
    </source>
</evidence>
<dbReference type="EMBL" id="JBHUOG010000002">
    <property type="protein sequence ID" value="MFD2796820.1"/>
    <property type="molecule type" value="Genomic_DNA"/>
</dbReference>
<dbReference type="Pfam" id="PF03816">
    <property type="entry name" value="LytR_cpsA_psr"/>
    <property type="match status" value="1"/>
</dbReference>
<dbReference type="Gene3D" id="3.40.630.190">
    <property type="entry name" value="LCP protein"/>
    <property type="match status" value="1"/>
</dbReference>
<dbReference type="PANTHER" id="PTHR33392:SF6">
    <property type="entry name" value="POLYISOPRENYL-TEICHOIC ACID--PEPTIDOGLYCAN TEICHOIC ACID TRANSFERASE TAGU"/>
    <property type="match status" value="1"/>
</dbReference>
<dbReference type="Proteomes" id="UP001597479">
    <property type="component" value="Unassembled WGS sequence"/>
</dbReference>
<evidence type="ECO:0000256" key="3">
    <source>
        <dbReference type="SAM" id="Phobius"/>
    </source>
</evidence>
<name>A0ABW5W1S4_9MICO</name>
<evidence type="ECO:0000256" key="1">
    <source>
        <dbReference type="ARBA" id="ARBA00006068"/>
    </source>
</evidence>
<organism evidence="5 6">
    <name type="scientific">Promicromonospora vindobonensis</name>
    <dbReference type="NCBI Taxonomy" id="195748"/>
    <lineage>
        <taxon>Bacteria</taxon>
        <taxon>Bacillati</taxon>
        <taxon>Actinomycetota</taxon>
        <taxon>Actinomycetes</taxon>
        <taxon>Micrococcales</taxon>
        <taxon>Promicromonosporaceae</taxon>
        <taxon>Promicromonospora</taxon>
    </lineage>
</organism>
<proteinExistence type="inferred from homology"/>
<reference evidence="6" key="1">
    <citation type="journal article" date="2019" name="Int. J. Syst. Evol. Microbiol.">
        <title>The Global Catalogue of Microorganisms (GCM) 10K type strain sequencing project: providing services to taxonomists for standard genome sequencing and annotation.</title>
        <authorList>
            <consortium name="The Broad Institute Genomics Platform"/>
            <consortium name="The Broad Institute Genome Sequencing Center for Infectious Disease"/>
            <person name="Wu L."/>
            <person name="Ma J."/>
        </authorList>
    </citation>
    <scope>NUCLEOTIDE SEQUENCE [LARGE SCALE GENOMIC DNA]</scope>
    <source>
        <strain evidence="6">CCM 7044</strain>
    </source>
</reference>
<feature type="domain" description="Cell envelope-related transcriptional attenuator" evidence="4">
    <location>
        <begin position="124"/>
        <end position="259"/>
    </location>
</feature>
<keyword evidence="3" id="KW-0472">Membrane</keyword>
<evidence type="ECO:0000259" key="4">
    <source>
        <dbReference type="Pfam" id="PF03816"/>
    </source>
</evidence>
<keyword evidence="3" id="KW-1133">Transmembrane helix</keyword>
<dbReference type="InterPro" id="IPR050922">
    <property type="entry name" value="LytR/CpsA/Psr_CW_biosynth"/>
</dbReference>
<evidence type="ECO:0000256" key="2">
    <source>
        <dbReference type="SAM" id="MobiDB-lite"/>
    </source>
</evidence>
<evidence type="ECO:0000313" key="5">
    <source>
        <dbReference type="EMBL" id="MFD2796820.1"/>
    </source>
</evidence>
<accession>A0ABW5W1S4</accession>
<feature type="region of interest" description="Disordered" evidence="2">
    <location>
        <begin position="1"/>
        <end position="36"/>
    </location>
</feature>
<dbReference type="RefSeq" id="WP_377189063.1">
    <property type="nucleotide sequence ID" value="NZ_JBHUOG010000002.1"/>
</dbReference>
<dbReference type="NCBIfam" id="TIGR00350">
    <property type="entry name" value="lytR_cpsA_psr"/>
    <property type="match status" value="1"/>
</dbReference>